<feature type="domain" description="Prolamin-like" evidence="3">
    <location>
        <begin position="56"/>
        <end position="115"/>
    </location>
</feature>
<organism evidence="4 5">
    <name type="scientific">Mucuna pruriens</name>
    <name type="common">Velvet bean</name>
    <name type="synonym">Dolichos pruriens</name>
    <dbReference type="NCBI Taxonomy" id="157652"/>
    <lineage>
        <taxon>Eukaryota</taxon>
        <taxon>Viridiplantae</taxon>
        <taxon>Streptophyta</taxon>
        <taxon>Embryophyta</taxon>
        <taxon>Tracheophyta</taxon>
        <taxon>Spermatophyta</taxon>
        <taxon>Magnoliopsida</taxon>
        <taxon>eudicotyledons</taxon>
        <taxon>Gunneridae</taxon>
        <taxon>Pentapetalae</taxon>
        <taxon>rosids</taxon>
        <taxon>fabids</taxon>
        <taxon>Fabales</taxon>
        <taxon>Fabaceae</taxon>
        <taxon>Papilionoideae</taxon>
        <taxon>50 kb inversion clade</taxon>
        <taxon>NPAAA clade</taxon>
        <taxon>indigoferoid/millettioid clade</taxon>
        <taxon>Phaseoleae</taxon>
        <taxon>Mucuna</taxon>
    </lineage>
</organism>
<dbReference type="AlphaFoldDB" id="A0A371ID13"/>
<keyword evidence="5" id="KW-1185">Reference proteome</keyword>
<dbReference type="Pfam" id="PF05617">
    <property type="entry name" value="Prolamin_like"/>
    <property type="match status" value="1"/>
</dbReference>
<evidence type="ECO:0000313" key="4">
    <source>
        <dbReference type="EMBL" id="RDY12919.1"/>
    </source>
</evidence>
<keyword evidence="2" id="KW-0812">Transmembrane</keyword>
<keyword evidence="1" id="KW-0732">Signal</keyword>
<keyword evidence="2" id="KW-1133">Transmembrane helix</keyword>
<name>A0A371ID13_MUCPR</name>
<dbReference type="PANTHER" id="PTHR31951">
    <property type="entry name" value="BIFUNCTIONAL INHIBITOR/LIPID-TRANSFER PROTEIN/SEED STORAGE 2S ALBUMIN SUPERFAMILY PROTEIN-RELATED"/>
    <property type="match status" value="1"/>
</dbReference>
<evidence type="ECO:0000256" key="2">
    <source>
        <dbReference type="SAM" id="Phobius"/>
    </source>
</evidence>
<reference evidence="4" key="1">
    <citation type="submission" date="2018-05" db="EMBL/GenBank/DDBJ databases">
        <title>Draft genome of Mucuna pruriens seed.</title>
        <authorList>
            <person name="Nnadi N.E."/>
            <person name="Vos R."/>
            <person name="Hasami M.H."/>
            <person name="Devisetty U.K."/>
            <person name="Aguiy J.C."/>
        </authorList>
    </citation>
    <scope>NUCLEOTIDE SEQUENCE [LARGE SCALE GENOMIC DNA]</scope>
    <source>
        <strain evidence="4">JCA_2017</strain>
    </source>
</reference>
<accession>A0A371ID13</accession>
<dbReference type="EMBL" id="QJKJ01000381">
    <property type="protein sequence ID" value="RDY12919.1"/>
    <property type="molecule type" value="Genomic_DNA"/>
</dbReference>
<dbReference type="Proteomes" id="UP000257109">
    <property type="component" value="Unassembled WGS sequence"/>
</dbReference>
<dbReference type="OrthoDB" id="1408535at2759"/>
<evidence type="ECO:0000313" key="5">
    <source>
        <dbReference type="Proteomes" id="UP000257109"/>
    </source>
</evidence>
<sequence length="140" mass="16122">MTSFNVFHVVVIFIISFNLLIKTSPASESLQPAQAPSPMVKHGRRPPTYWETYLINCSRTLKPYCAKEVYFAIFIGNVTVSNYCCMGVANDMGRPCLLQLTWYILRLPMFEANKTQIMDSELPLDDEYIFGRRALYGHKR</sequence>
<dbReference type="InterPro" id="IPR008502">
    <property type="entry name" value="Prolamin-like"/>
</dbReference>
<evidence type="ECO:0000259" key="3">
    <source>
        <dbReference type="Pfam" id="PF05617"/>
    </source>
</evidence>
<feature type="non-terminal residue" evidence="4">
    <location>
        <position position="1"/>
    </location>
</feature>
<gene>
    <name evidence="4" type="ORF">CR513_02219</name>
</gene>
<comment type="caution">
    <text evidence="4">The sequence shown here is derived from an EMBL/GenBank/DDBJ whole genome shotgun (WGS) entry which is preliminary data.</text>
</comment>
<feature type="transmembrane region" description="Helical" evidence="2">
    <location>
        <begin position="6"/>
        <end position="21"/>
    </location>
</feature>
<dbReference type="PANTHER" id="PTHR31951:SF22">
    <property type="entry name" value="ECA1 GAMETOGENESIS RELATED FAMILY"/>
    <property type="match status" value="1"/>
</dbReference>
<keyword evidence="2" id="KW-0472">Membrane</keyword>
<protein>
    <recommendedName>
        <fullName evidence="3">Prolamin-like domain-containing protein</fullName>
    </recommendedName>
</protein>
<evidence type="ECO:0000256" key="1">
    <source>
        <dbReference type="ARBA" id="ARBA00022729"/>
    </source>
</evidence>
<proteinExistence type="predicted"/>